<comment type="caution">
    <text evidence="2">The sequence shown here is derived from an EMBL/GenBank/DDBJ whole genome shotgun (WGS) entry which is preliminary data.</text>
</comment>
<name>A0ABS7PHQ5_9SPHN</name>
<proteinExistence type="predicted"/>
<gene>
    <name evidence="2" type="ORF">K7G82_00920</name>
</gene>
<dbReference type="RefSeq" id="WP_222987938.1">
    <property type="nucleotide sequence ID" value="NZ_JAINVV010000001.1"/>
</dbReference>
<sequence>MPEGASSRDELLRRWAHVLFDQYGADVLRHVEERGRACALRGDRAGVAEWHDVGKIIDDLVEARRRAGEDVDARPPRDHVFREDVPPVSREWAFWVILSALALALVIMALLFRHF</sequence>
<evidence type="ECO:0000313" key="3">
    <source>
        <dbReference type="Proteomes" id="UP000706039"/>
    </source>
</evidence>
<evidence type="ECO:0000313" key="2">
    <source>
        <dbReference type="EMBL" id="MBY8820831.1"/>
    </source>
</evidence>
<feature type="transmembrane region" description="Helical" evidence="1">
    <location>
        <begin position="92"/>
        <end position="112"/>
    </location>
</feature>
<accession>A0ABS7PHQ5</accession>
<protein>
    <submittedName>
        <fullName evidence="2">Uncharacterized protein</fullName>
    </submittedName>
</protein>
<dbReference type="EMBL" id="JAINVV010000001">
    <property type="protein sequence ID" value="MBY8820831.1"/>
    <property type="molecule type" value="Genomic_DNA"/>
</dbReference>
<keyword evidence="1" id="KW-1133">Transmembrane helix</keyword>
<evidence type="ECO:0000256" key="1">
    <source>
        <dbReference type="SAM" id="Phobius"/>
    </source>
</evidence>
<keyword evidence="1" id="KW-0812">Transmembrane</keyword>
<keyword evidence="3" id="KW-1185">Reference proteome</keyword>
<organism evidence="2 3">
    <name type="scientific">Sphingomonas colocasiae</name>
    <dbReference type="NCBI Taxonomy" id="1848973"/>
    <lineage>
        <taxon>Bacteria</taxon>
        <taxon>Pseudomonadati</taxon>
        <taxon>Pseudomonadota</taxon>
        <taxon>Alphaproteobacteria</taxon>
        <taxon>Sphingomonadales</taxon>
        <taxon>Sphingomonadaceae</taxon>
        <taxon>Sphingomonas</taxon>
    </lineage>
</organism>
<reference evidence="2 3" key="1">
    <citation type="submission" date="2021-08" db="EMBL/GenBank/DDBJ databases">
        <authorList>
            <person name="Tuo L."/>
        </authorList>
    </citation>
    <scope>NUCLEOTIDE SEQUENCE [LARGE SCALE GENOMIC DNA]</scope>
    <source>
        <strain evidence="2 3">JCM 31229</strain>
    </source>
</reference>
<keyword evidence="1" id="KW-0472">Membrane</keyword>
<dbReference type="Proteomes" id="UP000706039">
    <property type="component" value="Unassembled WGS sequence"/>
</dbReference>